<comment type="caution">
    <text evidence="2">The sequence shown here is derived from an EMBL/GenBank/DDBJ whole genome shotgun (WGS) entry which is preliminary data.</text>
</comment>
<evidence type="ECO:0000256" key="1">
    <source>
        <dbReference type="SAM" id="MobiDB-lite"/>
    </source>
</evidence>
<protein>
    <submittedName>
        <fullName evidence="2">Uncharacterized protein</fullName>
    </submittedName>
</protein>
<proteinExistence type="predicted"/>
<feature type="region of interest" description="Disordered" evidence="1">
    <location>
        <begin position="1"/>
        <end position="31"/>
    </location>
</feature>
<organism evidence="2">
    <name type="scientific">bioreactor metagenome</name>
    <dbReference type="NCBI Taxonomy" id="1076179"/>
    <lineage>
        <taxon>unclassified sequences</taxon>
        <taxon>metagenomes</taxon>
        <taxon>ecological metagenomes</taxon>
    </lineage>
</organism>
<evidence type="ECO:0000313" key="2">
    <source>
        <dbReference type="EMBL" id="MPN13788.1"/>
    </source>
</evidence>
<gene>
    <name evidence="2" type="ORF">SDC9_161114</name>
</gene>
<dbReference type="AlphaFoldDB" id="A0A645FHB1"/>
<reference evidence="2" key="1">
    <citation type="submission" date="2019-08" db="EMBL/GenBank/DDBJ databases">
        <authorList>
            <person name="Kucharzyk K."/>
            <person name="Murdoch R.W."/>
            <person name="Higgins S."/>
            <person name="Loffler F."/>
        </authorList>
    </citation>
    <scope>NUCLEOTIDE SEQUENCE</scope>
</reference>
<accession>A0A645FHB1</accession>
<dbReference type="EMBL" id="VSSQ01060335">
    <property type="protein sequence ID" value="MPN13788.1"/>
    <property type="molecule type" value="Genomic_DNA"/>
</dbReference>
<sequence>MTLDRGRLLTTAAGGPDKATPQLKFPVAKQA</sequence>
<name>A0A645FHB1_9ZZZZ</name>